<gene>
    <name evidence="1" type="ORF">DRO04_00930</name>
</gene>
<organism evidence="1 2">
    <name type="scientific">Candidatus Iainarchaeum sp</name>
    <dbReference type="NCBI Taxonomy" id="3101447"/>
    <lineage>
        <taxon>Archaea</taxon>
        <taxon>Candidatus Iainarchaeota</taxon>
        <taxon>Candidatus Iainarchaeia</taxon>
        <taxon>Candidatus Iainarchaeales</taxon>
        <taxon>Candidatus Iainarchaeaceae</taxon>
        <taxon>Candidatus Iainarchaeum</taxon>
    </lineage>
</organism>
<dbReference type="EMBL" id="QMWP01000024">
    <property type="protein sequence ID" value="RLG70889.1"/>
    <property type="molecule type" value="Genomic_DNA"/>
</dbReference>
<reference evidence="1 2" key="1">
    <citation type="submission" date="2018-06" db="EMBL/GenBank/DDBJ databases">
        <title>Extensive metabolic versatility and redundancy in microbially diverse, dynamic hydrothermal sediments.</title>
        <authorList>
            <person name="Dombrowski N."/>
            <person name="Teske A."/>
            <person name="Baker B.J."/>
        </authorList>
    </citation>
    <scope>NUCLEOTIDE SEQUENCE [LARGE SCALE GENOMIC DNA]</scope>
    <source>
        <strain evidence="1">B51_G17</strain>
    </source>
</reference>
<name>A0A497JIT3_9ARCH</name>
<comment type="caution">
    <text evidence="1">The sequence shown here is derived from an EMBL/GenBank/DDBJ whole genome shotgun (WGS) entry which is preliminary data.</text>
</comment>
<protein>
    <submittedName>
        <fullName evidence="1">Uncharacterized protein</fullName>
    </submittedName>
</protein>
<evidence type="ECO:0000313" key="1">
    <source>
        <dbReference type="EMBL" id="RLG70889.1"/>
    </source>
</evidence>
<accession>A0A497JIT3</accession>
<sequence length="81" mass="9668">MDIRSKEVREGLKEIIGLVLENRERYAEKHQIDDIEDLVHREIWETEDNELARAMNELHEILTGYSIGNDEERYKAMLKIL</sequence>
<dbReference type="AlphaFoldDB" id="A0A497JIT3"/>
<dbReference type="Proteomes" id="UP000278031">
    <property type="component" value="Unassembled WGS sequence"/>
</dbReference>
<proteinExistence type="predicted"/>
<evidence type="ECO:0000313" key="2">
    <source>
        <dbReference type="Proteomes" id="UP000278031"/>
    </source>
</evidence>